<name>A0A2Z4FRS2_9DELT</name>
<evidence type="ECO:0000256" key="6">
    <source>
        <dbReference type="ARBA" id="ARBA00022490"/>
    </source>
</evidence>
<dbReference type="EMBL" id="CP030032">
    <property type="protein sequence ID" value="AWV91368.1"/>
    <property type="molecule type" value="Genomic_DNA"/>
</dbReference>
<comment type="catalytic activity">
    <reaction evidence="14">
        <text>IMP + diphosphate = hypoxanthine + 5-phospho-alpha-D-ribose 1-diphosphate</text>
        <dbReference type="Rhea" id="RHEA:17973"/>
        <dbReference type="ChEBI" id="CHEBI:17368"/>
        <dbReference type="ChEBI" id="CHEBI:33019"/>
        <dbReference type="ChEBI" id="CHEBI:58017"/>
        <dbReference type="ChEBI" id="CHEBI:58053"/>
        <dbReference type="EC" id="2.4.2.8"/>
    </reaction>
    <physiologicalReaction direction="right-to-left" evidence="14">
        <dbReference type="Rhea" id="RHEA:17975"/>
    </physiologicalReaction>
</comment>
<dbReference type="InterPro" id="IPR029057">
    <property type="entry name" value="PRTase-like"/>
</dbReference>
<dbReference type="FunFam" id="3.40.50.2020:FF:000006">
    <property type="entry name" value="Hypoxanthine phosphoribosyltransferase"/>
    <property type="match status" value="1"/>
</dbReference>
<evidence type="ECO:0000256" key="13">
    <source>
        <dbReference type="ARBA" id="ARBA00048811"/>
    </source>
</evidence>
<evidence type="ECO:0000313" key="18">
    <source>
        <dbReference type="Proteomes" id="UP000249799"/>
    </source>
</evidence>
<dbReference type="PANTHER" id="PTHR43340:SF1">
    <property type="entry name" value="HYPOXANTHINE PHOSPHORIBOSYLTRANSFERASE"/>
    <property type="match status" value="1"/>
</dbReference>
<proteinExistence type="inferred from homology"/>
<evidence type="ECO:0000256" key="11">
    <source>
        <dbReference type="ARBA" id="ARBA00022741"/>
    </source>
</evidence>
<feature type="domain" description="Phosphoribosyltransferase" evidence="16">
    <location>
        <begin position="12"/>
        <end position="159"/>
    </location>
</feature>
<keyword evidence="10 15" id="KW-0660">Purine salvage</keyword>
<dbReference type="GO" id="GO:0032263">
    <property type="term" value="P:GMP salvage"/>
    <property type="evidence" value="ECO:0007669"/>
    <property type="project" value="TreeGrafter"/>
</dbReference>
<comment type="subcellular location">
    <subcellularLocation>
        <location evidence="2 15">Cytoplasm</location>
    </subcellularLocation>
</comment>
<dbReference type="RefSeq" id="WP_111337561.1">
    <property type="nucleotide sequence ID" value="NZ_CP030032.1"/>
</dbReference>
<keyword evidence="18" id="KW-1185">Reference proteome</keyword>
<dbReference type="GO" id="GO:0046100">
    <property type="term" value="P:hypoxanthine metabolic process"/>
    <property type="evidence" value="ECO:0007669"/>
    <property type="project" value="TreeGrafter"/>
</dbReference>
<evidence type="ECO:0000313" key="17">
    <source>
        <dbReference type="EMBL" id="AWV91368.1"/>
    </source>
</evidence>
<gene>
    <name evidence="17" type="primary">hpt</name>
    <name evidence="17" type="ORF">DN745_06395</name>
</gene>
<comment type="catalytic activity">
    <reaction evidence="13">
        <text>GMP + diphosphate = guanine + 5-phospho-alpha-D-ribose 1-diphosphate</text>
        <dbReference type="Rhea" id="RHEA:25424"/>
        <dbReference type="ChEBI" id="CHEBI:16235"/>
        <dbReference type="ChEBI" id="CHEBI:33019"/>
        <dbReference type="ChEBI" id="CHEBI:58017"/>
        <dbReference type="ChEBI" id="CHEBI:58115"/>
        <dbReference type="EC" id="2.4.2.8"/>
    </reaction>
    <physiologicalReaction direction="right-to-left" evidence="13">
        <dbReference type="Rhea" id="RHEA:25426"/>
    </physiologicalReaction>
</comment>
<accession>A0A2Z4FRS2</accession>
<comment type="pathway">
    <text evidence="3 15">Purine metabolism; IMP biosynthesis via salvage pathway; IMP from hypoxanthine: step 1/1.</text>
</comment>
<comment type="similarity">
    <text evidence="4 15">Belongs to the purine/pyrimidine phosphoribosyltransferase family.</text>
</comment>
<dbReference type="Gene3D" id="3.40.50.2020">
    <property type="match status" value="1"/>
</dbReference>
<evidence type="ECO:0000256" key="4">
    <source>
        <dbReference type="ARBA" id="ARBA00008391"/>
    </source>
</evidence>
<keyword evidence="8 15" id="KW-0808">Transferase</keyword>
<evidence type="ECO:0000256" key="8">
    <source>
        <dbReference type="ARBA" id="ARBA00022679"/>
    </source>
</evidence>
<dbReference type="Pfam" id="PF00156">
    <property type="entry name" value="Pribosyltran"/>
    <property type="match status" value="1"/>
</dbReference>
<dbReference type="EC" id="2.4.2.8" evidence="5 15"/>
<dbReference type="UniPathway" id="UPA00591">
    <property type="reaction ID" value="UER00648"/>
</dbReference>
<dbReference type="GO" id="GO:0052657">
    <property type="term" value="F:guanine phosphoribosyltransferase activity"/>
    <property type="evidence" value="ECO:0007669"/>
    <property type="project" value="UniProtKB-ARBA"/>
</dbReference>
<dbReference type="InterPro" id="IPR050408">
    <property type="entry name" value="HGPRT"/>
</dbReference>
<keyword evidence="6 15" id="KW-0963">Cytoplasm</keyword>
<dbReference type="GO" id="GO:0032264">
    <property type="term" value="P:IMP salvage"/>
    <property type="evidence" value="ECO:0007669"/>
    <property type="project" value="UniProtKB-UniPathway"/>
</dbReference>
<dbReference type="InterPro" id="IPR000836">
    <property type="entry name" value="PRTase_dom"/>
</dbReference>
<sequence>MLDHIEVLISAEEIEKRNRELGAQITKDFAGESIHVIGVLKGCYIFLADLVRHIDLDVSTDFLSVSSYGASTKSSGVVRMIRDLSEPIEGRNVVLIEDIVDTGLTMKYLLDNIKTRHPKSVSVCTLLHKPGGQQGVDVPLDYVGFTIPDKFVIGYGLDYIEFYRNLPYIGYVPEIDERSQDEDSADESK</sequence>
<dbReference type="GO" id="GO:0000287">
    <property type="term" value="F:magnesium ion binding"/>
    <property type="evidence" value="ECO:0007669"/>
    <property type="project" value="TreeGrafter"/>
</dbReference>
<evidence type="ECO:0000256" key="3">
    <source>
        <dbReference type="ARBA" id="ARBA00004669"/>
    </source>
</evidence>
<dbReference type="GO" id="GO:0006178">
    <property type="term" value="P:guanine salvage"/>
    <property type="evidence" value="ECO:0007669"/>
    <property type="project" value="TreeGrafter"/>
</dbReference>
<evidence type="ECO:0000256" key="12">
    <source>
        <dbReference type="ARBA" id="ARBA00022842"/>
    </source>
</evidence>
<evidence type="ECO:0000256" key="7">
    <source>
        <dbReference type="ARBA" id="ARBA00022676"/>
    </source>
</evidence>
<dbReference type="GO" id="GO:0000166">
    <property type="term" value="F:nucleotide binding"/>
    <property type="evidence" value="ECO:0007669"/>
    <property type="project" value="UniProtKB-KW"/>
</dbReference>
<dbReference type="CDD" id="cd06223">
    <property type="entry name" value="PRTases_typeI"/>
    <property type="match status" value="1"/>
</dbReference>
<keyword evidence="9 15" id="KW-0479">Metal-binding</keyword>
<dbReference type="GO" id="GO:0004422">
    <property type="term" value="F:hypoxanthine phosphoribosyltransferase activity"/>
    <property type="evidence" value="ECO:0007669"/>
    <property type="project" value="InterPro"/>
</dbReference>
<evidence type="ECO:0000256" key="2">
    <source>
        <dbReference type="ARBA" id="ARBA00004496"/>
    </source>
</evidence>
<dbReference type="SUPFAM" id="SSF53271">
    <property type="entry name" value="PRTase-like"/>
    <property type="match status" value="1"/>
</dbReference>
<dbReference type="OrthoDB" id="9802824at2"/>
<dbReference type="AlphaFoldDB" id="A0A2Z4FRS2"/>
<keyword evidence="12 15" id="KW-0460">Magnesium</keyword>
<dbReference type="Proteomes" id="UP000249799">
    <property type="component" value="Chromosome"/>
</dbReference>
<evidence type="ECO:0000256" key="10">
    <source>
        <dbReference type="ARBA" id="ARBA00022726"/>
    </source>
</evidence>
<evidence type="ECO:0000256" key="5">
    <source>
        <dbReference type="ARBA" id="ARBA00011895"/>
    </source>
</evidence>
<evidence type="ECO:0000256" key="9">
    <source>
        <dbReference type="ARBA" id="ARBA00022723"/>
    </source>
</evidence>
<evidence type="ECO:0000256" key="15">
    <source>
        <dbReference type="RuleBase" id="RU364099"/>
    </source>
</evidence>
<keyword evidence="11 15" id="KW-0547">Nucleotide-binding</keyword>
<reference evidence="17 18" key="1">
    <citation type="submission" date="2018-06" db="EMBL/GenBank/DDBJ databases">
        <title>Lujinxingia sediminis gen. nov. sp. nov., a new facultative anaerobic member of the class Deltaproteobacteria, and proposal of Lujinxingaceae fam. nov.</title>
        <authorList>
            <person name="Guo L.-Y."/>
            <person name="Li C.-M."/>
            <person name="Wang S."/>
            <person name="Du Z.-J."/>
        </authorList>
    </citation>
    <scope>NUCLEOTIDE SEQUENCE [LARGE SCALE GENOMIC DNA]</scope>
    <source>
        <strain evidence="17 18">FA350</strain>
    </source>
</reference>
<dbReference type="PANTHER" id="PTHR43340">
    <property type="entry name" value="HYPOXANTHINE-GUANINE PHOSPHORIBOSYLTRANSFERASE"/>
    <property type="match status" value="1"/>
</dbReference>
<evidence type="ECO:0000259" key="16">
    <source>
        <dbReference type="Pfam" id="PF00156"/>
    </source>
</evidence>
<keyword evidence="7 15" id="KW-0328">Glycosyltransferase</keyword>
<organism evidence="17 18">
    <name type="scientific">Bradymonas sediminis</name>
    <dbReference type="NCBI Taxonomy" id="1548548"/>
    <lineage>
        <taxon>Bacteria</taxon>
        <taxon>Deltaproteobacteria</taxon>
        <taxon>Bradymonadales</taxon>
        <taxon>Bradymonadaceae</taxon>
        <taxon>Bradymonas</taxon>
    </lineage>
</organism>
<protein>
    <recommendedName>
        <fullName evidence="5 15">Hypoxanthine phosphoribosyltransferase</fullName>
        <ecNumber evidence="5 15">2.4.2.8</ecNumber>
    </recommendedName>
</protein>
<dbReference type="GO" id="GO:0006166">
    <property type="term" value="P:purine ribonucleoside salvage"/>
    <property type="evidence" value="ECO:0007669"/>
    <property type="project" value="UniProtKB-KW"/>
</dbReference>
<dbReference type="NCBIfam" id="TIGR01203">
    <property type="entry name" value="HGPRTase"/>
    <property type="match status" value="1"/>
</dbReference>
<evidence type="ECO:0000256" key="14">
    <source>
        <dbReference type="ARBA" id="ARBA00049402"/>
    </source>
</evidence>
<dbReference type="InterPro" id="IPR005904">
    <property type="entry name" value="Hxn_phspho_trans"/>
</dbReference>
<evidence type="ECO:0000256" key="1">
    <source>
        <dbReference type="ARBA" id="ARBA00001946"/>
    </source>
</evidence>
<comment type="cofactor">
    <cofactor evidence="1 15">
        <name>Mg(2+)</name>
        <dbReference type="ChEBI" id="CHEBI:18420"/>
    </cofactor>
</comment>
<dbReference type="KEGG" id="bsed:DN745_06395"/>
<dbReference type="GO" id="GO:0005829">
    <property type="term" value="C:cytosol"/>
    <property type="evidence" value="ECO:0007669"/>
    <property type="project" value="TreeGrafter"/>
</dbReference>